<dbReference type="PANTHER" id="PTHR21506">
    <property type="entry name" value="COMPONENT OF OLIGOMERIC GOLGI COMPLEX 6"/>
    <property type="match status" value="1"/>
</dbReference>
<evidence type="ECO:0000259" key="13">
    <source>
        <dbReference type="Pfam" id="PF20653"/>
    </source>
</evidence>
<comment type="caution">
    <text evidence="14">The sequence shown here is derived from an EMBL/GenBank/DDBJ whole genome shotgun (WGS) entry which is preliminary data.</text>
</comment>
<evidence type="ECO:0000256" key="8">
    <source>
        <dbReference type="ARBA" id="ARBA00031348"/>
    </source>
</evidence>
<feature type="coiled-coil region" evidence="11">
    <location>
        <begin position="104"/>
        <end position="131"/>
    </location>
</feature>
<feature type="domain" description="Conserved Oligomeric Golgi complex subunit 6 C-terminal" evidence="13">
    <location>
        <begin position="207"/>
        <end position="688"/>
    </location>
</feature>
<feature type="domain" description="Conserved oligomeric complex COG6 N-terminal" evidence="12">
    <location>
        <begin position="64"/>
        <end position="176"/>
    </location>
</feature>
<keyword evidence="5 10" id="KW-0653">Protein transport</keyword>
<evidence type="ECO:0000256" key="1">
    <source>
        <dbReference type="ARBA" id="ARBA00004395"/>
    </source>
</evidence>
<comment type="subunit">
    <text evidence="10">Component of the conserved oligomeric Golgi complex.</text>
</comment>
<dbReference type="GO" id="GO:0006891">
    <property type="term" value="P:intra-Golgi vesicle-mediated transport"/>
    <property type="evidence" value="ECO:0007669"/>
    <property type="project" value="UniProtKB-UniRule"/>
</dbReference>
<comment type="function">
    <text evidence="10">Acts as component of the peripheral membrane COG complex that is involved in intra-Golgi protein trafficking. COG is located at the cis-Golgi, and regulates tethering of retrograde intra-Golgi vesicles and possibly a number of other membrane trafficking events.</text>
</comment>
<evidence type="ECO:0000256" key="7">
    <source>
        <dbReference type="ARBA" id="ARBA00023136"/>
    </source>
</evidence>
<dbReference type="EMBL" id="JELW01000001">
    <property type="protein sequence ID" value="EXV06228.1"/>
    <property type="molecule type" value="Genomic_DNA"/>
</dbReference>
<evidence type="ECO:0000313" key="15">
    <source>
        <dbReference type="Proteomes" id="UP000030151"/>
    </source>
</evidence>
<dbReference type="OrthoDB" id="272987at2759"/>
<evidence type="ECO:0000256" key="6">
    <source>
        <dbReference type="ARBA" id="ARBA00023034"/>
    </source>
</evidence>
<evidence type="ECO:0000256" key="9">
    <source>
        <dbReference type="ARBA" id="ARBA00043873"/>
    </source>
</evidence>
<comment type="function">
    <text evidence="9">Acts as a component of the peripheral membrane COG complex that is involved in intra-Golgi protein trafficking. COG is located at the cis-Golgi, and regulates tethering of retrograde intra-Golgi vesicles and possibly a number of other membrane trafficking events.</text>
</comment>
<comment type="similarity">
    <text evidence="2 10">Belongs to the COG6 family.</text>
</comment>
<dbReference type="InterPro" id="IPR048369">
    <property type="entry name" value="COG6_C"/>
</dbReference>
<dbReference type="eggNOG" id="KOG3758">
    <property type="taxonomic scope" value="Eukaryota"/>
</dbReference>
<evidence type="ECO:0000256" key="4">
    <source>
        <dbReference type="ARBA" id="ARBA00022448"/>
    </source>
</evidence>
<evidence type="ECO:0000256" key="2">
    <source>
        <dbReference type="ARBA" id="ARBA00011023"/>
    </source>
</evidence>
<dbReference type="Proteomes" id="UP000030151">
    <property type="component" value="Unassembled WGS sequence"/>
</dbReference>
<name>A0A0A1V9F6_9HYPO</name>
<keyword evidence="11" id="KW-0175">Coiled coil</keyword>
<sequence length="689" mass="77126">MARLQAPLGAHSGASTTMSEQMDVGNNTLAASAKGSNSLATKVTAVLSTSFSDTEFREALALIDQQEFANDAKNRRQIRINLHKDVIDSNGTIIDNFGRVSEQLHRVRLILEKLKTEYESIKTQVALAQSETSPTLREAASLLEKREEVFVKQRVLSAFKEYFLLTEPELVALTSTAEPVDERFFDALSKARKISKDCEILLGLQEQTFGLDLMEQTSKHLNFGFQKLYKWTQREFKTLNLENPHMNTSIRQALRVLAERPSLFQNCLSFFAEARERILSEAFHTALTGTTSSGIDDASVKPIDVAAHDMLRYVGDMLAWVHSATVSEREALEILFISEGEELAKGLKEGRDAEVWRLVTDDEGKDSEFNALAALNDLVDRDVAGVTRLIRQRVEQVVQANEEILPAYKLATLLSFYGLTFEKLLGPASFLSECIHSLEMQAFRQFRSLLKDNIAIMQTDSENIPVDLAPPLFFSRALDQLDAIMHTYDSSLSSTDFRGNEVESVLADALEPFMSACDIMAKSMIPLKAAIFAVNFNLAAYKCLAKFEFTKKRAERIRIDIREASTGIVQSQYEFFRVQSGLESLFNNINDSQDAGGSCLDGDTLTKASQQLDEFLPSALMDAIDRVKCVQDTVLARQMTEEAADLFCKDFEKLEQEIDNRDANRAVNDAGSLRLQFPRTSAEIRVLLS</sequence>
<accession>A0A0A1V9F6</accession>
<dbReference type="GO" id="GO:0017119">
    <property type="term" value="C:Golgi transport complex"/>
    <property type="evidence" value="ECO:0007669"/>
    <property type="project" value="UniProtKB-UniRule"/>
</dbReference>
<dbReference type="GO" id="GO:0000139">
    <property type="term" value="C:Golgi membrane"/>
    <property type="evidence" value="ECO:0007669"/>
    <property type="project" value="UniProtKB-SubCell"/>
</dbReference>
<keyword evidence="4 10" id="KW-0813">Transport</keyword>
<dbReference type="SMART" id="SM01087">
    <property type="entry name" value="COG6"/>
    <property type="match status" value="1"/>
</dbReference>
<gene>
    <name evidence="14" type="ORF">X797_000945</name>
</gene>
<dbReference type="HOGENOM" id="CLU_011361_1_0_1"/>
<evidence type="ECO:0000256" key="10">
    <source>
        <dbReference type="RuleBase" id="RU365075"/>
    </source>
</evidence>
<dbReference type="InterPro" id="IPR010490">
    <property type="entry name" value="COG6"/>
</dbReference>
<dbReference type="Pfam" id="PF20653">
    <property type="entry name" value="COG6_C"/>
    <property type="match status" value="1"/>
</dbReference>
<dbReference type="InterPro" id="IPR048368">
    <property type="entry name" value="COG6_N"/>
</dbReference>
<evidence type="ECO:0000256" key="3">
    <source>
        <dbReference type="ARBA" id="ARBA00020973"/>
    </source>
</evidence>
<protein>
    <recommendedName>
        <fullName evidence="3 10">Conserved oligomeric Golgi complex subunit 6</fullName>
        <shortName evidence="10">COG complex subunit 6</shortName>
    </recommendedName>
    <alternativeName>
        <fullName evidence="8 10">Component of oligomeric Golgi complex 6</fullName>
    </alternativeName>
</protein>
<dbReference type="Pfam" id="PF06419">
    <property type="entry name" value="COG6_N"/>
    <property type="match status" value="1"/>
</dbReference>
<evidence type="ECO:0000256" key="11">
    <source>
        <dbReference type="SAM" id="Coils"/>
    </source>
</evidence>
<comment type="subcellular location">
    <subcellularLocation>
        <location evidence="1 10">Golgi apparatus membrane</location>
        <topology evidence="1 10">Peripheral membrane protein</topology>
    </subcellularLocation>
</comment>
<keyword evidence="6 10" id="KW-0333">Golgi apparatus</keyword>
<dbReference type="AlphaFoldDB" id="A0A0A1V9F6"/>
<evidence type="ECO:0000256" key="5">
    <source>
        <dbReference type="ARBA" id="ARBA00022927"/>
    </source>
</evidence>
<proteinExistence type="inferred from homology"/>
<evidence type="ECO:0000259" key="12">
    <source>
        <dbReference type="Pfam" id="PF06419"/>
    </source>
</evidence>
<keyword evidence="7 10" id="KW-0472">Membrane</keyword>
<organism evidence="14 15">
    <name type="scientific">Metarhizium robertsii</name>
    <dbReference type="NCBI Taxonomy" id="568076"/>
    <lineage>
        <taxon>Eukaryota</taxon>
        <taxon>Fungi</taxon>
        <taxon>Dikarya</taxon>
        <taxon>Ascomycota</taxon>
        <taxon>Pezizomycotina</taxon>
        <taxon>Sordariomycetes</taxon>
        <taxon>Hypocreomycetidae</taxon>
        <taxon>Hypocreales</taxon>
        <taxon>Clavicipitaceae</taxon>
        <taxon>Metarhizium</taxon>
    </lineage>
</organism>
<dbReference type="GO" id="GO:0015031">
    <property type="term" value="P:protein transport"/>
    <property type="evidence" value="ECO:0007669"/>
    <property type="project" value="UniProtKB-KW"/>
</dbReference>
<dbReference type="PANTHER" id="PTHR21506:SF0">
    <property type="entry name" value="CONSERVED OLIGOMERIC GOLGI COMPLEX SUBUNIT 6"/>
    <property type="match status" value="1"/>
</dbReference>
<reference evidence="14 15" key="1">
    <citation type="submission" date="2014-02" db="EMBL/GenBank/DDBJ databases">
        <title>The genome sequence of the entomopathogenic fungus Metarhizium robertsii ARSEF 2575.</title>
        <authorList>
            <person name="Giuliano Garisto Donzelli B."/>
            <person name="Roe B.A."/>
            <person name="Macmil S.L."/>
            <person name="Krasnoff S.B."/>
            <person name="Gibson D.M."/>
        </authorList>
    </citation>
    <scope>NUCLEOTIDE SEQUENCE [LARGE SCALE GENOMIC DNA]</scope>
    <source>
        <strain evidence="14 15">ARSEF 2575</strain>
    </source>
</reference>
<evidence type="ECO:0000313" key="14">
    <source>
        <dbReference type="EMBL" id="EXV06228.1"/>
    </source>
</evidence>